<feature type="domain" description="Pheophorbide a oxygenase" evidence="8">
    <location>
        <begin position="82"/>
        <end position="174"/>
    </location>
</feature>
<keyword evidence="4" id="KW-1133">Transmembrane helix</keyword>
<dbReference type="Proteomes" id="UP001189624">
    <property type="component" value="Chromosome 3"/>
</dbReference>
<evidence type="ECO:0000256" key="5">
    <source>
        <dbReference type="ARBA" id="ARBA00023002"/>
    </source>
</evidence>
<evidence type="ECO:0000256" key="2">
    <source>
        <dbReference type="ARBA" id="ARBA00022692"/>
    </source>
</evidence>
<dbReference type="GO" id="GO:0010277">
    <property type="term" value="F:chlorophyllide a oxygenase activity"/>
    <property type="evidence" value="ECO:0007669"/>
    <property type="project" value="InterPro"/>
</dbReference>
<dbReference type="PANTHER" id="PTHR21266">
    <property type="entry name" value="IRON-SULFUR DOMAIN CONTAINING PROTEIN"/>
    <property type="match status" value="1"/>
</dbReference>
<dbReference type="InterPro" id="IPR050584">
    <property type="entry name" value="Cholesterol_7-desaturase"/>
</dbReference>
<name>A0AA86S1R4_9FABA</name>
<keyword evidence="6" id="KW-0472">Membrane</keyword>
<evidence type="ECO:0000256" key="3">
    <source>
        <dbReference type="ARBA" id="ARBA00022946"/>
    </source>
</evidence>
<accession>A0AA86S1R4</accession>
<evidence type="ECO:0000259" key="8">
    <source>
        <dbReference type="Pfam" id="PF08417"/>
    </source>
</evidence>
<keyword evidence="10" id="KW-1185">Reference proteome</keyword>
<keyword evidence="2" id="KW-0812">Transmembrane</keyword>
<evidence type="ECO:0000256" key="4">
    <source>
        <dbReference type="ARBA" id="ARBA00022989"/>
    </source>
</evidence>
<evidence type="ECO:0000256" key="6">
    <source>
        <dbReference type="ARBA" id="ARBA00023136"/>
    </source>
</evidence>
<dbReference type="GO" id="GO:0016020">
    <property type="term" value="C:membrane"/>
    <property type="evidence" value="ECO:0007669"/>
    <property type="project" value="UniProtKB-SubCell"/>
</dbReference>
<dbReference type="Gramene" id="rna-AYBTSS11_LOCUS8637">
    <property type="protein sequence ID" value="CAJ1938545.1"/>
    <property type="gene ID" value="gene-AYBTSS11_LOCUS8637"/>
</dbReference>
<evidence type="ECO:0000256" key="7">
    <source>
        <dbReference type="SAM" id="MobiDB-lite"/>
    </source>
</evidence>
<dbReference type="SUPFAM" id="SSF55961">
    <property type="entry name" value="Bet v1-like"/>
    <property type="match status" value="1"/>
</dbReference>
<organism evidence="9 10">
    <name type="scientific">Sphenostylis stenocarpa</name>
    <dbReference type="NCBI Taxonomy" id="92480"/>
    <lineage>
        <taxon>Eukaryota</taxon>
        <taxon>Viridiplantae</taxon>
        <taxon>Streptophyta</taxon>
        <taxon>Embryophyta</taxon>
        <taxon>Tracheophyta</taxon>
        <taxon>Spermatophyta</taxon>
        <taxon>Magnoliopsida</taxon>
        <taxon>eudicotyledons</taxon>
        <taxon>Gunneridae</taxon>
        <taxon>Pentapetalae</taxon>
        <taxon>rosids</taxon>
        <taxon>fabids</taxon>
        <taxon>Fabales</taxon>
        <taxon>Fabaceae</taxon>
        <taxon>Papilionoideae</taxon>
        <taxon>50 kb inversion clade</taxon>
        <taxon>NPAAA clade</taxon>
        <taxon>indigoferoid/millettioid clade</taxon>
        <taxon>Phaseoleae</taxon>
        <taxon>Sphenostylis</taxon>
    </lineage>
</organism>
<dbReference type="PANTHER" id="PTHR21266:SF32">
    <property type="entry name" value="CHOLESTEROL 7-DESATURASE NVD"/>
    <property type="match status" value="1"/>
</dbReference>
<dbReference type="InterPro" id="IPR013626">
    <property type="entry name" value="PaO"/>
</dbReference>
<keyword evidence="3" id="KW-0809">Transit peptide</keyword>
<reference evidence="9" key="1">
    <citation type="submission" date="2023-10" db="EMBL/GenBank/DDBJ databases">
        <authorList>
            <person name="Domelevo Entfellner J.-B."/>
        </authorList>
    </citation>
    <scope>NUCLEOTIDE SEQUENCE</scope>
</reference>
<evidence type="ECO:0000313" key="9">
    <source>
        <dbReference type="EMBL" id="CAJ1938545.1"/>
    </source>
</evidence>
<evidence type="ECO:0000256" key="1">
    <source>
        <dbReference type="ARBA" id="ARBA00004370"/>
    </source>
</evidence>
<keyword evidence="5" id="KW-0560">Oxidoreductase</keyword>
<feature type="region of interest" description="Disordered" evidence="7">
    <location>
        <begin position="15"/>
        <end position="34"/>
    </location>
</feature>
<dbReference type="AlphaFoldDB" id="A0AA86S1R4"/>
<dbReference type="Pfam" id="PF08417">
    <property type="entry name" value="PaO"/>
    <property type="match status" value="1"/>
</dbReference>
<gene>
    <name evidence="9" type="ORF">AYBTSS11_LOCUS8637</name>
</gene>
<dbReference type="EMBL" id="OY731400">
    <property type="protein sequence ID" value="CAJ1938545.1"/>
    <property type="molecule type" value="Genomic_DNA"/>
</dbReference>
<protein>
    <recommendedName>
        <fullName evidence="8">Pheophorbide a oxygenase domain-containing protein</fullName>
    </recommendedName>
</protein>
<dbReference type="GO" id="GO:0005737">
    <property type="term" value="C:cytoplasm"/>
    <property type="evidence" value="ECO:0007669"/>
    <property type="project" value="TreeGrafter"/>
</dbReference>
<evidence type="ECO:0000313" key="10">
    <source>
        <dbReference type="Proteomes" id="UP001189624"/>
    </source>
</evidence>
<dbReference type="Gene3D" id="3.90.380.10">
    <property type="entry name" value="Naphthalene 1,2-dioxygenase Alpha Subunit, Chain A, domain 1"/>
    <property type="match status" value="1"/>
</dbReference>
<proteinExistence type="predicted"/>
<comment type="subcellular location">
    <subcellularLocation>
        <location evidence="1">Membrane</location>
    </subcellularLocation>
</comment>
<sequence length="218" mass="25007">MLRHPWKITIQNYTKKRETKKKRSSMVASEPPKLSSPYALQFPSSSMTVKADREGGRPLEFSIEKLDINGFTADQVWGRSKFMPPCIFHAYTPDQPASSGETQKPSAQKKTSLIFICVPVSPGKSRLIWCFPRNFGLWMDKIVPRWIFHVRQNLVLDSDLYLLHVEEQKIMDIGPNNWQKACFVPTKSDAIVIGYRKWLKKYAGGQVDWRGKYGGALL</sequence>